<dbReference type="EMBL" id="QLMK01000001">
    <property type="protein sequence ID" value="RAK34307.1"/>
    <property type="molecule type" value="Genomic_DNA"/>
</dbReference>
<dbReference type="Proteomes" id="UP000249453">
    <property type="component" value="Unassembled WGS sequence"/>
</dbReference>
<protein>
    <submittedName>
        <fullName evidence="1">Uncharacterized protein</fullName>
    </submittedName>
</protein>
<comment type="caution">
    <text evidence="1">The sequence shown here is derived from an EMBL/GenBank/DDBJ whole genome shotgun (WGS) entry which is preliminary data.</text>
</comment>
<evidence type="ECO:0000313" key="2">
    <source>
        <dbReference type="Proteomes" id="UP000249453"/>
    </source>
</evidence>
<reference evidence="1 2" key="1">
    <citation type="submission" date="2018-06" db="EMBL/GenBank/DDBJ databases">
        <title>Genomic Encyclopedia of Type Strains, Phase IV (KMG-IV): sequencing the most valuable type-strain genomes for metagenomic binning, comparative biology and taxonomic classification.</title>
        <authorList>
            <person name="Goeker M."/>
        </authorList>
    </citation>
    <scope>NUCLEOTIDE SEQUENCE [LARGE SCALE GENOMIC DNA]</scope>
    <source>
        <strain evidence="1 2">DSM 26720</strain>
    </source>
</reference>
<name>A0A364JZY2_9HYPH</name>
<gene>
    <name evidence="1" type="ORF">C7374_101641</name>
</gene>
<accession>A0A364JZY2</accession>
<proteinExistence type="predicted"/>
<dbReference type="AlphaFoldDB" id="A0A364JZY2"/>
<sequence length="34" mass="3602">MLGDRMLIGLSENEAEQILAKLNTEGKGGKRSAA</sequence>
<keyword evidence="2" id="KW-1185">Reference proteome</keyword>
<evidence type="ECO:0000313" key="1">
    <source>
        <dbReference type="EMBL" id="RAK34307.1"/>
    </source>
</evidence>
<organism evidence="1 2">
    <name type="scientific">Falsochrobactrum ovis</name>
    <dbReference type="NCBI Taxonomy" id="1293442"/>
    <lineage>
        <taxon>Bacteria</taxon>
        <taxon>Pseudomonadati</taxon>
        <taxon>Pseudomonadota</taxon>
        <taxon>Alphaproteobacteria</taxon>
        <taxon>Hyphomicrobiales</taxon>
        <taxon>Brucellaceae</taxon>
        <taxon>Falsochrobactrum</taxon>
    </lineage>
</organism>